<comment type="subcellular location">
    <subcellularLocation>
        <location evidence="2">Nucleus</location>
    </subcellularLocation>
</comment>
<keyword evidence="17" id="KW-1185">Reference proteome</keyword>
<evidence type="ECO:0000256" key="4">
    <source>
        <dbReference type="ARBA" id="ARBA00022723"/>
    </source>
</evidence>
<dbReference type="GO" id="GO:0000978">
    <property type="term" value="F:RNA polymerase II cis-regulatory region sequence-specific DNA binding"/>
    <property type="evidence" value="ECO:0007669"/>
    <property type="project" value="TreeGrafter"/>
</dbReference>
<proteinExistence type="inferred from homology"/>
<keyword evidence="6 12" id="KW-0863">Zinc-finger</keyword>
<dbReference type="GO" id="GO:0001227">
    <property type="term" value="F:DNA-binding transcription repressor activity, RNA polymerase II-specific"/>
    <property type="evidence" value="ECO:0007669"/>
    <property type="project" value="TreeGrafter"/>
</dbReference>
<feature type="region of interest" description="Disordered" evidence="13">
    <location>
        <begin position="94"/>
        <end position="179"/>
    </location>
</feature>
<dbReference type="EMBL" id="WNTK01001792">
    <property type="protein sequence ID" value="KAG9466835.1"/>
    <property type="molecule type" value="Genomic_DNA"/>
</dbReference>
<evidence type="ECO:0000313" key="17">
    <source>
        <dbReference type="Proteomes" id="UP000770717"/>
    </source>
</evidence>
<keyword evidence="10" id="KW-0804">Transcription</keyword>
<dbReference type="GO" id="GO:0008270">
    <property type="term" value="F:zinc ion binding"/>
    <property type="evidence" value="ECO:0007669"/>
    <property type="project" value="UniProtKB-KW"/>
</dbReference>
<evidence type="ECO:0000313" key="16">
    <source>
        <dbReference type="EMBL" id="KAG9466835.1"/>
    </source>
</evidence>
<comment type="function">
    <text evidence="1">May be involved in transcriptional regulation.</text>
</comment>
<dbReference type="FunFam" id="3.30.160.60:FF:002063">
    <property type="entry name" value="RB associated KRAB zinc finger"/>
    <property type="match status" value="1"/>
</dbReference>
<evidence type="ECO:0000259" key="14">
    <source>
        <dbReference type="PROSITE" id="PS50157"/>
    </source>
</evidence>
<evidence type="ECO:0000256" key="10">
    <source>
        <dbReference type="ARBA" id="ARBA00023163"/>
    </source>
</evidence>
<dbReference type="Proteomes" id="UP000770717">
    <property type="component" value="Unassembled WGS sequence"/>
</dbReference>
<evidence type="ECO:0000256" key="3">
    <source>
        <dbReference type="ARBA" id="ARBA00006991"/>
    </source>
</evidence>
<feature type="domain" description="C2H2-type" evidence="14">
    <location>
        <begin position="378"/>
        <end position="405"/>
    </location>
</feature>
<feature type="domain" description="C2H2-type" evidence="14">
    <location>
        <begin position="266"/>
        <end position="293"/>
    </location>
</feature>
<dbReference type="PROSITE" id="PS50805">
    <property type="entry name" value="KRAB"/>
    <property type="match status" value="1"/>
</dbReference>
<dbReference type="InterPro" id="IPR036236">
    <property type="entry name" value="Znf_C2H2_sf"/>
</dbReference>
<dbReference type="PANTHER" id="PTHR24399:SF76">
    <property type="entry name" value="GASTRULA ZINC FINGER PROTEIN XLCGF46.1 ISOFORM X1"/>
    <property type="match status" value="1"/>
</dbReference>
<dbReference type="AlphaFoldDB" id="A0A8J6JNF1"/>
<evidence type="ECO:0000256" key="12">
    <source>
        <dbReference type="PROSITE-ProRule" id="PRU00042"/>
    </source>
</evidence>
<feature type="domain" description="KRAB" evidence="15">
    <location>
        <begin position="60"/>
        <end position="163"/>
    </location>
</feature>
<name>A0A8J6JNF1_ELECQ</name>
<feature type="domain" description="C2H2-type" evidence="14">
    <location>
        <begin position="434"/>
        <end position="461"/>
    </location>
</feature>
<keyword evidence="5" id="KW-0677">Repeat</keyword>
<dbReference type="Gene3D" id="6.10.140.140">
    <property type="match status" value="1"/>
</dbReference>
<accession>A0A8J6JNF1</accession>
<dbReference type="FunFam" id="3.30.160.60:FF:001370">
    <property type="entry name" value="Zinc finger protein"/>
    <property type="match status" value="1"/>
</dbReference>
<feature type="domain" description="C2H2-type" evidence="14">
    <location>
        <begin position="294"/>
        <end position="321"/>
    </location>
</feature>
<feature type="compositionally biased region" description="Basic and acidic residues" evidence="13">
    <location>
        <begin position="143"/>
        <end position="160"/>
    </location>
</feature>
<keyword evidence="8" id="KW-0805">Transcription regulation</keyword>
<evidence type="ECO:0000256" key="9">
    <source>
        <dbReference type="ARBA" id="ARBA00023125"/>
    </source>
</evidence>
<feature type="domain" description="C2H2-type" evidence="14">
    <location>
        <begin position="322"/>
        <end position="349"/>
    </location>
</feature>
<dbReference type="FunFam" id="3.30.160.60:FF:002604">
    <property type="entry name" value="Zinc finger protein 715"/>
    <property type="match status" value="1"/>
</dbReference>
<evidence type="ECO:0000256" key="11">
    <source>
        <dbReference type="ARBA" id="ARBA00023242"/>
    </source>
</evidence>
<sequence length="462" mass="52348">MEMSRRILAVTWEIIYLLTGEEYTAVKKTATPIIHPHSLIQKLLELTNKMTELLTGEVPIRCQDVAVYFTMEEWEYVEGRRDVYAAAMLERLLPAGSPDGAGRRNPPERCPRPPYSPDHTEEDLPENQQDEDLTIIKVEVEEERMRGDHPWKSDLEKDIPTENPTKNSEGNFMLSGNDDVEDEDIVQRSTGENLITLNVPPGLHSTDPSYNAPNHEEPSPDQSQIVTTIVGQNGGKRYQCDECGKQFTSSSNLYTHRRIHTGEKPYCCSQCGKCFTNKSNFTTHERIHTGEKPYSCSECGKSFINKAHLVKHDRIHTGEKPYSCAECGKCFGNKSHLVTHKRSHTGEKPYSCSECGKCFTDKSSLVIHKRSHTGERPFSCSECGKCFITKAKLRKHHRIHTGEKPFTCPECGKCFTDKSQLVTHERIHTGEKRFSCLECGKCFTSKASCVKHERIHTGDKPL</sequence>
<feature type="compositionally biased region" description="Basic and acidic residues" evidence="13">
    <location>
        <begin position="101"/>
        <end position="111"/>
    </location>
</feature>
<keyword evidence="9" id="KW-0238">DNA-binding</keyword>
<keyword evidence="11" id="KW-0539">Nucleus</keyword>
<comment type="similarity">
    <text evidence="3">Belongs to the krueppel C2H2-type zinc-finger protein family.</text>
</comment>
<reference evidence="16" key="1">
    <citation type="thesis" date="2020" institute="ProQuest LLC" country="789 East Eisenhower Parkway, Ann Arbor, MI, USA">
        <title>Comparative Genomics and Chromosome Evolution.</title>
        <authorList>
            <person name="Mudd A.B."/>
        </authorList>
    </citation>
    <scope>NUCLEOTIDE SEQUENCE</scope>
    <source>
        <strain evidence="16">HN-11 Male</strain>
        <tissue evidence="16">Kidney and liver</tissue>
    </source>
</reference>
<organism evidence="16 17">
    <name type="scientific">Eleutherodactylus coqui</name>
    <name type="common">Puerto Rican coqui</name>
    <dbReference type="NCBI Taxonomy" id="57060"/>
    <lineage>
        <taxon>Eukaryota</taxon>
        <taxon>Metazoa</taxon>
        <taxon>Chordata</taxon>
        <taxon>Craniata</taxon>
        <taxon>Vertebrata</taxon>
        <taxon>Euteleostomi</taxon>
        <taxon>Amphibia</taxon>
        <taxon>Batrachia</taxon>
        <taxon>Anura</taxon>
        <taxon>Neobatrachia</taxon>
        <taxon>Hyloidea</taxon>
        <taxon>Eleutherodactylidae</taxon>
        <taxon>Eleutherodactylinae</taxon>
        <taxon>Eleutherodactylus</taxon>
        <taxon>Eleutherodactylus</taxon>
    </lineage>
</organism>
<evidence type="ECO:0000259" key="15">
    <source>
        <dbReference type="PROSITE" id="PS50805"/>
    </source>
</evidence>
<dbReference type="FunFam" id="3.30.160.60:FF:001933">
    <property type="entry name" value="Zinc finger protein 870"/>
    <property type="match status" value="1"/>
</dbReference>
<dbReference type="InterPro" id="IPR001909">
    <property type="entry name" value="KRAB"/>
</dbReference>
<evidence type="ECO:0000256" key="7">
    <source>
        <dbReference type="ARBA" id="ARBA00022833"/>
    </source>
</evidence>
<dbReference type="InterPro" id="IPR013087">
    <property type="entry name" value="Znf_C2H2_type"/>
</dbReference>
<feature type="compositionally biased region" description="Acidic residues" evidence="13">
    <location>
        <begin position="120"/>
        <end position="133"/>
    </location>
</feature>
<dbReference type="PROSITE" id="PS50157">
    <property type="entry name" value="ZINC_FINGER_C2H2_2"/>
    <property type="match status" value="8"/>
</dbReference>
<gene>
    <name evidence="16" type="ORF">GDO78_016012</name>
</gene>
<comment type="caution">
    <text evidence="16">The sequence shown here is derived from an EMBL/GenBank/DDBJ whole genome shotgun (WGS) entry which is preliminary data.</text>
</comment>
<feature type="domain" description="C2H2-type" evidence="14">
    <location>
        <begin position="406"/>
        <end position="433"/>
    </location>
</feature>
<dbReference type="SUPFAM" id="SSF109640">
    <property type="entry name" value="KRAB domain (Kruppel-associated box)"/>
    <property type="match status" value="1"/>
</dbReference>
<dbReference type="Gene3D" id="3.30.160.60">
    <property type="entry name" value="Classic Zinc Finger"/>
    <property type="match status" value="8"/>
</dbReference>
<dbReference type="Pfam" id="PF00096">
    <property type="entry name" value="zf-C2H2"/>
    <property type="match status" value="7"/>
</dbReference>
<dbReference type="OrthoDB" id="8113227at2759"/>
<feature type="domain" description="C2H2-type" evidence="14">
    <location>
        <begin position="238"/>
        <end position="265"/>
    </location>
</feature>
<evidence type="ECO:0000256" key="13">
    <source>
        <dbReference type="SAM" id="MobiDB-lite"/>
    </source>
</evidence>
<evidence type="ECO:0000256" key="1">
    <source>
        <dbReference type="ARBA" id="ARBA00003767"/>
    </source>
</evidence>
<dbReference type="PROSITE" id="PS00028">
    <property type="entry name" value="ZINC_FINGER_C2H2_1"/>
    <property type="match status" value="8"/>
</dbReference>
<dbReference type="GO" id="GO:0001817">
    <property type="term" value="P:regulation of cytokine production"/>
    <property type="evidence" value="ECO:0007669"/>
    <property type="project" value="TreeGrafter"/>
</dbReference>
<dbReference type="FunFam" id="3.30.160.60:FF:000936">
    <property type="entry name" value="Zinc finger protein 577"/>
    <property type="match status" value="1"/>
</dbReference>
<dbReference type="InterPro" id="IPR036051">
    <property type="entry name" value="KRAB_dom_sf"/>
</dbReference>
<dbReference type="GO" id="GO:0005654">
    <property type="term" value="C:nucleoplasm"/>
    <property type="evidence" value="ECO:0007669"/>
    <property type="project" value="TreeGrafter"/>
</dbReference>
<dbReference type="GO" id="GO:0002682">
    <property type="term" value="P:regulation of immune system process"/>
    <property type="evidence" value="ECO:0007669"/>
    <property type="project" value="TreeGrafter"/>
</dbReference>
<protein>
    <submittedName>
        <fullName evidence="16">Uncharacterized protein</fullName>
    </submittedName>
</protein>
<evidence type="ECO:0000256" key="2">
    <source>
        <dbReference type="ARBA" id="ARBA00004123"/>
    </source>
</evidence>
<feature type="region of interest" description="Disordered" evidence="13">
    <location>
        <begin position="192"/>
        <end position="224"/>
    </location>
</feature>
<keyword evidence="7" id="KW-0862">Zinc</keyword>
<dbReference type="SUPFAM" id="SSF57667">
    <property type="entry name" value="beta-beta-alpha zinc fingers"/>
    <property type="match status" value="4"/>
</dbReference>
<feature type="domain" description="C2H2-type" evidence="14">
    <location>
        <begin position="350"/>
        <end position="377"/>
    </location>
</feature>
<dbReference type="PANTHER" id="PTHR24399">
    <property type="entry name" value="ZINC FINGER AND BTB DOMAIN-CONTAINING"/>
    <property type="match status" value="1"/>
</dbReference>
<evidence type="ECO:0000256" key="6">
    <source>
        <dbReference type="ARBA" id="ARBA00022771"/>
    </source>
</evidence>
<evidence type="ECO:0000256" key="5">
    <source>
        <dbReference type="ARBA" id="ARBA00022737"/>
    </source>
</evidence>
<keyword evidence="4" id="KW-0479">Metal-binding</keyword>
<dbReference type="SMART" id="SM00355">
    <property type="entry name" value="ZnF_C2H2"/>
    <property type="match status" value="8"/>
</dbReference>
<dbReference type="FunFam" id="3.30.160.60:FF:002343">
    <property type="entry name" value="Zinc finger protein 33A"/>
    <property type="match status" value="2"/>
</dbReference>
<dbReference type="FunFam" id="3.30.160.60:FF:000759">
    <property type="entry name" value="zinc finger protein 16"/>
    <property type="match status" value="1"/>
</dbReference>
<dbReference type="Pfam" id="PF01352">
    <property type="entry name" value="KRAB"/>
    <property type="match status" value="1"/>
</dbReference>
<evidence type="ECO:0000256" key="8">
    <source>
        <dbReference type="ARBA" id="ARBA00023015"/>
    </source>
</evidence>